<reference evidence="3 4" key="1">
    <citation type="submission" date="2023-10" db="EMBL/GenBank/DDBJ databases">
        <title>Chromosome-scale genome assembly provides insights into flower coloration mechanisms of Canna indica.</title>
        <authorList>
            <person name="Li C."/>
        </authorList>
    </citation>
    <scope>NUCLEOTIDE SEQUENCE [LARGE SCALE GENOMIC DNA]</scope>
    <source>
        <tissue evidence="3">Flower</tissue>
    </source>
</reference>
<evidence type="ECO:0000256" key="1">
    <source>
        <dbReference type="SAM" id="MobiDB-lite"/>
    </source>
</evidence>
<protein>
    <recommendedName>
        <fullName evidence="2">S1 motif domain-containing protein</fullName>
    </recommendedName>
</protein>
<evidence type="ECO:0000313" key="4">
    <source>
        <dbReference type="Proteomes" id="UP001327560"/>
    </source>
</evidence>
<sequence>MVATLTQTTSMRIQCLHPVISFNNKLPSLSPSFLSLPQKPFFGCLRAPRFAPFRRALASSSHDPPPPSREPDRELLLHDKPSPISVPSDIEGPPDPPDSEEALTPFLKFFKSKDSGEDYGTISGEDSDAEAAGEATAAKEERVSVQYYEPKPGDLVVGVVVSGNEYRLDVNVGADLLGTMLTKEVLPLYEAELPYLLCYREDVAEFAVPGKIRVLKEEDAFTGEKVPGRPIVEVGTILFMEVLGRTLSGRPLLSTRRMFRRVAWHRVRQIKQLNEPIEVKIFEWNTGGLLTRIEGLRAFLPKAELMNRIKGFTDLKANVGHRMHVCISRIDEATNDLIISEREAWDMMNLKEGTLLEGTVRKIFPYGALIRIGDTNRSGLLHISNITRARVASVSDVLKVDEKVKFIVVKSMFANKISLSIADLESEPGLFLSDKEKVFSEAEEMAQKYRRKLPVISAAHKTDTLPVDSVSFDDEAQLYANWKWFKFQQHTEAQDGNDAVSKSSS</sequence>
<evidence type="ECO:0000313" key="3">
    <source>
        <dbReference type="EMBL" id="WOL00345.1"/>
    </source>
</evidence>
<dbReference type="InterPro" id="IPR012340">
    <property type="entry name" value="NA-bd_OB-fold"/>
</dbReference>
<evidence type="ECO:0000259" key="2">
    <source>
        <dbReference type="PROSITE" id="PS50126"/>
    </source>
</evidence>
<feature type="compositionally biased region" description="Basic and acidic residues" evidence="1">
    <location>
        <begin position="69"/>
        <end position="81"/>
    </location>
</feature>
<dbReference type="PANTHER" id="PTHR15838">
    <property type="entry name" value="NUCLEOLAR PROTEIN OF 40 KDA"/>
    <property type="match status" value="1"/>
</dbReference>
<gene>
    <name evidence="3" type="ORF">Cni_G09058</name>
</gene>
<proteinExistence type="predicted"/>
<dbReference type="EMBL" id="CP136892">
    <property type="protein sequence ID" value="WOL00345.1"/>
    <property type="molecule type" value="Genomic_DNA"/>
</dbReference>
<dbReference type="SMART" id="SM00316">
    <property type="entry name" value="S1"/>
    <property type="match status" value="2"/>
</dbReference>
<dbReference type="PANTHER" id="PTHR15838:SF3">
    <property type="entry name" value="PROTEIN PIGMENT DEFECTIVE 338, CHLOROPLASTIC"/>
    <property type="match status" value="1"/>
</dbReference>
<keyword evidence="4" id="KW-1185">Reference proteome</keyword>
<dbReference type="GO" id="GO:0043489">
    <property type="term" value="P:RNA stabilization"/>
    <property type="evidence" value="ECO:0007669"/>
    <property type="project" value="TreeGrafter"/>
</dbReference>
<name>A0AAQ3Q994_9LILI</name>
<feature type="domain" description="S1 motif" evidence="2">
    <location>
        <begin position="353"/>
        <end position="422"/>
    </location>
</feature>
<organism evidence="3 4">
    <name type="scientific">Canna indica</name>
    <name type="common">Indian-shot</name>
    <dbReference type="NCBI Taxonomy" id="4628"/>
    <lineage>
        <taxon>Eukaryota</taxon>
        <taxon>Viridiplantae</taxon>
        <taxon>Streptophyta</taxon>
        <taxon>Embryophyta</taxon>
        <taxon>Tracheophyta</taxon>
        <taxon>Spermatophyta</taxon>
        <taxon>Magnoliopsida</taxon>
        <taxon>Liliopsida</taxon>
        <taxon>Zingiberales</taxon>
        <taxon>Cannaceae</taxon>
        <taxon>Canna</taxon>
    </lineage>
</organism>
<dbReference type="CDD" id="cd04465">
    <property type="entry name" value="S1_RPS1_repeat_ec2_hs2"/>
    <property type="match status" value="1"/>
</dbReference>
<dbReference type="FunFam" id="2.40.50.140:FF:000354">
    <property type="entry name" value="ATP-dependent RNA helicase DHX8"/>
    <property type="match status" value="1"/>
</dbReference>
<dbReference type="SUPFAM" id="SSF50249">
    <property type="entry name" value="Nucleic acid-binding proteins"/>
    <property type="match status" value="2"/>
</dbReference>
<dbReference type="GO" id="GO:0003723">
    <property type="term" value="F:RNA binding"/>
    <property type="evidence" value="ECO:0007669"/>
    <property type="project" value="TreeGrafter"/>
</dbReference>
<dbReference type="Gene3D" id="2.40.50.140">
    <property type="entry name" value="Nucleic acid-binding proteins"/>
    <property type="match status" value="1"/>
</dbReference>
<dbReference type="Pfam" id="PF00575">
    <property type="entry name" value="S1"/>
    <property type="match status" value="1"/>
</dbReference>
<dbReference type="Proteomes" id="UP001327560">
    <property type="component" value="Chromosome 3"/>
</dbReference>
<feature type="domain" description="S1 motif" evidence="2">
    <location>
        <begin position="274"/>
        <end position="342"/>
    </location>
</feature>
<dbReference type="InterPro" id="IPR003029">
    <property type="entry name" value="S1_domain"/>
</dbReference>
<dbReference type="PROSITE" id="PS50126">
    <property type="entry name" value="S1"/>
    <property type="match status" value="2"/>
</dbReference>
<feature type="region of interest" description="Disordered" evidence="1">
    <location>
        <begin position="57"/>
        <end position="102"/>
    </location>
</feature>
<accession>A0AAQ3Q994</accession>
<dbReference type="AlphaFoldDB" id="A0AAQ3Q994"/>